<protein>
    <submittedName>
        <fullName evidence="4">Pentatricopeptide repeat-containing protein</fullName>
    </submittedName>
</protein>
<accession>A0A183B898</accession>
<proteinExistence type="predicted"/>
<dbReference type="WBParaSite" id="ECPE_0001547301-mRNA-1">
    <property type="protein sequence ID" value="ECPE_0001547301-mRNA-1"/>
    <property type="gene ID" value="ECPE_0001547301"/>
</dbReference>
<dbReference type="EMBL" id="UZAN01060521">
    <property type="protein sequence ID" value="VDP92705.1"/>
    <property type="molecule type" value="Genomic_DNA"/>
</dbReference>
<gene>
    <name evidence="2" type="ORF">ECPE_LOCUS15433</name>
</gene>
<reference evidence="2 3" key="2">
    <citation type="submission" date="2018-11" db="EMBL/GenBank/DDBJ databases">
        <authorList>
            <consortium name="Pathogen Informatics"/>
        </authorList>
    </citation>
    <scope>NUCLEOTIDE SEQUENCE [LARGE SCALE GENOMIC DNA]</scope>
    <source>
        <strain evidence="2 3">Egypt</strain>
    </source>
</reference>
<dbReference type="OrthoDB" id="10068075at2759"/>
<dbReference type="AlphaFoldDB" id="A0A183B898"/>
<evidence type="ECO:0000313" key="3">
    <source>
        <dbReference type="Proteomes" id="UP000272942"/>
    </source>
</evidence>
<feature type="compositionally biased region" description="Polar residues" evidence="1">
    <location>
        <begin position="1"/>
        <end position="11"/>
    </location>
</feature>
<evidence type="ECO:0000313" key="2">
    <source>
        <dbReference type="EMBL" id="VDP92705.1"/>
    </source>
</evidence>
<evidence type="ECO:0000313" key="4">
    <source>
        <dbReference type="WBParaSite" id="ECPE_0001547301-mRNA-1"/>
    </source>
</evidence>
<name>A0A183B898_9TREM</name>
<dbReference type="Proteomes" id="UP000272942">
    <property type="component" value="Unassembled WGS sequence"/>
</dbReference>
<keyword evidence="3" id="KW-1185">Reference proteome</keyword>
<sequence>MTVTRRMNTTNKDVDGGQRGSGRNIGESRQVPLHSVSVHGSRGKARSANEDCMMLPPAVEYDKACAIFKDLFGRSHDVARSLLDGLLEGLNMNGVDADVLSCLAIRMESYMIALEQMGYTADLNSLSTLEQIV</sequence>
<feature type="region of interest" description="Disordered" evidence="1">
    <location>
        <begin position="1"/>
        <end position="47"/>
    </location>
</feature>
<reference evidence="4" key="1">
    <citation type="submission" date="2016-06" db="UniProtKB">
        <authorList>
            <consortium name="WormBaseParasite"/>
        </authorList>
    </citation>
    <scope>IDENTIFICATION</scope>
</reference>
<organism evidence="4">
    <name type="scientific">Echinostoma caproni</name>
    <dbReference type="NCBI Taxonomy" id="27848"/>
    <lineage>
        <taxon>Eukaryota</taxon>
        <taxon>Metazoa</taxon>
        <taxon>Spiralia</taxon>
        <taxon>Lophotrochozoa</taxon>
        <taxon>Platyhelminthes</taxon>
        <taxon>Trematoda</taxon>
        <taxon>Digenea</taxon>
        <taxon>Plagiorchiida</taxon>
        <taxon>Echinostomata</taxon>
        <taxon>Echinostomatoidea</taxon>
        <taxon>Echinostomatidae</taxon>
        <taxon>Echinostoma</taxon>
    </lineage>
</organism>
<evidence type="ECO:0000256" key="1">
    <source>
        <dbReference type="SAM" id="MobiDB-lite"/>
    </source>
</evidence>